<evidence type="ECO:0000256" key="2">
    <source>
        <dbReference type="ARBA" id="ARBA00022475"/>
    </source>
</evidence>
<organism evidence="8 9">
    <name type="scientific">Dyadobacter luteus</name>
    <dbReference type="NCBI Taxonomy" id="2259619"/>
    <lineage>
        <taxon>Bacteria</taxon>
        <taxon>Pseudomonadati</taxon>
        <taxon>Bacteroidota</taxon>
        <taxon>Cytophagia</taxon>
        <taxon>Cytophagales</taxon>
        <taxon>Spirosomataceae</taxon>
        <taxon>Dyadobacter</taxon>
    </lineage>
</organism>
<dbReference type="GO" id="GO:0016746">
    <property type="term" value="F:acyltransferase activity"/>
    <property type="evidence" value="ECO:0007669"/>
    <property type="project" value="UniProtKB-KW"/>
</dbReference>
<keyword evidence="9" id="KW-1185">Reference proteome</keyword>
<dbReference type="PANTHER" id="PTHR30606:SF10">
    <property type="entry name" value="PHOSPHATIDYLINOSITOL MANNOSIDE ACYLTRANSFERASE"/>
    <property type="match status" value="1"/>
</dbReference>
<keyword evidence="6 8" id="KW-0012">Acyltransferase</keyword>
<dbReference type="CDD" id="cd07984">
    <property type="entry name" value="LPLAT_LABLAT-like"/>
    <property type="match status" value="1"/>
</dbReference>
<accession>A0A3D8Y447</accession>
<keyword evidence="2" id="KW-1003">Cell membrane</keyword>
<dbReference type="InterPro" id="IPR004960">
    <property type="entry name" value="LipA_acyltrans"/>
</dbReference>
<dbReference type="Pfam" id="PF03279">
    <property type="entry name" value="Lip_A_acyltrans"/>
    <property type="match status" value="1"/>
</dbReference>
<evidence type="ECO:0000256" key="1">
    <source>
        <dbReference type="ARBA" id="ARBA00004533"/>
    </source>
</evidence>
<feature type="transmembrane region" description="Helical" evidence="7">
    <location>
        <begin position="20"/>
        <end position="46"/>
    </location>
</feature>
<evidence type="ECO:0000313" key="8">
    <source>
        <dbReference type="EMBL" id="REA57032.1"/>
    </source>
</evidence>
<dbReference type="AlphaFoldDB" id="A0A3D8Y447"/>
<evidence type="ECO:0000256" key="6">
    <source>
        <dbReference type="ARBA" id="ARBA00023315"/>
    </source>
</evidence>
<keyword evidence="7" id="KW-1133">Transmembrane helix</keyword>
<proteinExistence type="predicted"/>
<reference evidence="8 9" key="1">
    <citation type="submission" date="2018-07" db="EMBL/GenBank/DDBJ databases">
        <title>Dyadobacter roseus sp. nov., isolated from rose rhizosphere soil.</title>
        <authorList>
            <person name="Chen L."/>
        </authorList>
    </citation>
    <scope>NUCLEOTIDE SEQUENCE [LARGE SCALE GENOMIC DNA]</scope>
    <source>
        <strain evidence="8 9">RS19</strain>
    </source>
</reference>
<dbReference type="Proteomes" id="UP000256373">
    <property type="component" value="Unassembled WGS sequence"/>
</dbReference>
<keyword evidence="7" id="KW-0812">Transmembrane</keyword>
<keyword evidence="5 7" id="KW-0472">Membrane</keyword>
<comment type="subcellular location">
    <subcellularLocation>
        <location evidence="1">Cell inner membrane</location>
    </subcellularLocation>
</comment>
<name>A0A3D8Y447_9BACT</name>
<evidence type="ECO:0000256" key="4">
    <source>
        <dbReference type="ARBA" id="ARBA00022679"/>
    </source>
</evidence>
<comment type="caution">
    <text evidence="8">The sequence shown here is derived from an EMBL/GenBank/DDBJ whole genome shotgun (WGS) entry which is preliminary data.</text>
</comment>
<keyword evidence="4 8" id="KW-0808">Transferase</keyword>
<dbReference type="PANTHER" id="PTHR30606">
    <property type="entry name" value="LIPID A BIOSYNTHESIS LAUROYL ACYLTRANSFERASE"/>
    <property type="match status" value="1"/>
</dbReference>
<evidence type="ECO:0000313" key="9">
    <source>
        <dbReference type="Proteomes" id="UP000256373"/>
    </source>
</evidence>
<evidence type="ECO:0000256" key="7">
    <source>
        <dbReference type="SAM" id="Phobius"/>
    </source>
</evidence>
<gene>
    <name evidence="8" type="ORF">DSL64_24770</name>
</gene>
<evidence type="ECO:0000256" key="3">
    <source>
        <dbReference type="ARBA" id="ARBA00022519"/>
    </source>
</evidence>
<dbReference type="RefSeq" id="WP_115833646.1">
    <property type="nucleotide sequence ID" value="NZ_QNUL01000031.1"/>
</dbReference>
<dbReference type="GO" id="GO:0005886">
    <property type="term" value="C:plasma membrane"/>
    <property type="evidence" value="ECO:0007669"/>
    <property type="project" value="UniProtKB-SubCell"/>
</dbReference>
<evidence type="ECO:0000256" key="5">
    <source>
        <dbReference type="ARBA" id="ARBA00023136"/>
    </source>
</evidence>
<dbReference type="EMBL" id="QNUL01000031">
    <property type="protein sequence ID" value="REA57032.1"/>
    <property type="molecule type" value="Genomic_DNA"/>
</dbReference>
<sequence length="294" mass="34725">MEIVNTRRRTGLVRFVLPQWQVGFSLLKATCHLVSAMVSLLFVYVLPYRRKVIGSNIMRTFPATSPRERKMFLKRYYQHLADLFTEFFLIHFGSEEAVNRLVRYENPGFPGSILNDGKDVVILASHYGNWEYLLSLPEVVDCEVITGYSPVGWKWMNNLLRSMRGRYGMRLIDKQDWYKHCLRHQSNTPTVYLSITDQRPIRKTQDAVSFFNQQTFVQCGGARLAERKSAATFYLDVRKSKRNVYSFRFVELSDGTATKAEIMDRYFNCLETTIRREPELWLWSHNRWQFRARV</sequence>
<keyword evidence="3" id="KW-0997">Cell inner membrane</keyword>
<dbReference type="OrthoDB" id="9801955at2"/>
<dbReference type="GO" id="GO:0009247">
    <property type="term" value="P:glycolipid biosynthetic process"/>
    <property type="evidence" value="ECO:0007669"/>
    <property type="project" value="UniProtKB-ARBA"/>
</dbReference>
<protein>
    <submittedName>
        <fullName evidence="8">Lipid A biosynthesis acyltransferase</fullName>
    </submittedName>
</protein>